<evidence type="ECO:0000259" key="14">
    <source>
        <dbReference type="PROSITE" id="PS50198"/>
    </source>
</evidence>
<evidence type="ECO:0000256" key="6">
    <source>
        <dbReference type="ARBA" id="ARBA00023136"/>
    </source>
</evidence>
<protein>
    <recommendedName>
        <fullName evidence="10">Periplasmic chaperone PpiD</fullName>
    </recommendedName>
    <alternativeName>
        <fullName evidence="11">Periplasmic folding chaperone</fullName>
    </alternativeName>
</protein>
<evidence type="ECO:0000256" key="2">
    <source>
        <dbReference type="ARBA" id="ARBA00022475"/>
    </source>
</evidence>
<dbReference type="PATRIC" id="fig|1454004.3.peg.2801"/>
<dbReference type="Proteomes" id="UP000022141">
    <property type="component" value="Unassembled WGS sequence"/>
</dbReference>
<comment type="subcellular location">
    <subcellularLocation>
        <location evidence="1">Cell inner membrane</location>
        <topology evidence="1">Single-pass type II membrane protein</topology>
        <orientation evidence="1">Periplasmic side</orientation>
    </subcellularLocation>
</comment>
<evidence type="ECO:0000256" key="13">
    <source>
        <dbReference type="SAM" id="Phobius"/>
    </source>
</evidence>
<organism evidence="15 16">
    <name type="scientific">Accumulibacter regalis</name>
    <dbReference type="NCBI Taxonomy" id="522306"/>
    <lineage>
        <taxon>Bacteria</taxon>
        <taxon>Pseudomonadati</taxon>
        <taxon>Pseudomonadota</taxon>
        <taxon>Betaproteobacteria</taxon>
        <taxon>Candidatus Accumulibacter</taxon>
    </lineage>
</organism>
<keyword evidence="12" id="KW-0697">Rotamase</keyword>
<reference evidence="15" key="1">
    <citation type="submission" date="2014-02" db="EMBL/GenBank/DDBJ databases">
        <title>Expanding our view of genomic diversity in Candidatus Accumulibacter clades.</title>
        <authorList>
            <person name="Skennerton C.T."/>
            <person name="Barr J.J."/>
            <person name="Slater F.R."/>
            <person name="Bond P.L."/>
            <person name="Tyson G.W."/>
        </authorList>
    </citation>
    <scope>NUCLEOTIDE SEQUENCE [LARGE SCALE GENOMIC DNA]</scope>
</reference>
<dbReference type="AlphaFoldDB" id="A0A011QCV0"/>
<dbReference type="InterPro" id="IPR023058">
    <property type="entry name" value="PPIase_PpiC_CS"/>
</dbReference>
<dbReference type="GO" id="GO:0005886">
    <property type="term" value="C:plasma membrane"/>
    <property type="evidence" value="ECO:0007669"/>
    <property type="project" value="UniProtKB-SubCell"/>
</dbReference>
<evidence type="ECO:0000313" key="15">
    <source>
        <dbReference type="EMBL" id="EXI87102.1"/>
    </source>
</evidence>
<dbReference type="SUPFAM" id="SSF109998">
    <property type="entry name" value="Triger factor/SurA peptide-binding domain-like"/>
    <property type="match status" value="1"/>
</dbReference>
<keyword evidence="2" id="KW-1003">Cell membrane</keyword>
<dbReference type="eggNOG" id="COG0760">
    <property type="taxonomic scope" value="Bacteria"/>
</dbReference>
<keyword evidence="5 13" id="KW-1133">Transmembrane helix</keyword>
<dbReference type="STRING" id="1454004.AW11_02710"/>
<dbReference type="InterPro" id="IPR046357">
    <property type="entry name" value="PPIase_dom_sf"/>
</dbReference>
<dbReference type="Gene3D" id="3.10.50.40">
    <property type="match status" value="1"/>
</dbReference>
<dbReference type="GO" id="GO:0003755">
    <property type="term" value="F:peptidyl-prolyl cis-trans isomerase activity"/>
    <property type="evidence" value="ECO:0007669"/>
    <property type="project" value="UniProtKB-KW"/>
</dbReference>
<keyword evidence="3" id="KW-0997">Cell inner membrane</keyword>
<evidence type="ECO:0000256" key="1">
    <source>
        <dbReference type="ARBA" id="ARBA00004382"/>
    </source>
</evidence>
<dbReference type="InterPro" id="IPR000297">
    <property type="entry name" value="PPIase_PpiC"/>
</dbReference>
<dbReference type="PROSITE" id="PS01096">
    <property type="entry name" value="PPIC_PPIASE_1"/>
    <property type="match status" value="1"/>
</dbReference>
<evidence type="ECO:0000256" key="8">
    <source>
        <dbReference type="ARBA" id="ARBA00023235"/>
    </source>
</evidence>
<evidence type="ECO:0000256" key="7">
    <source>
        <dbReference type="ARBA" id="ARBA00023186"/>
    </source>
</evidence>
<evidence type="ECO:0000256" key="10">
    <source>
        <dbReference type="ARBA" id="ARBA00040743"/>
    </source>
</evidence>
<dbReference type="InterPro" id="IPR052029">
    <property type="entry name" value="PpiD_chaperone"/>
</dbReference>
<dbReference type="EMBL" id="JEMY01000037">
    <property type="protein sequence ID" value="EXI87102.1"/>
    <property type="molecule type" value="Genomic_DNA"/>
</dbReference>
<dbReference type="InterPro" id="IPR027304">
    <property type="entry name" value="Trigger_fact/SurA_dom_sf"/>
</dbReference>
<evidence type="ECO:0000256" key="11">
    <source>
        <dbReference type="ARBA" id="ARBA00042775"/>
    </source>
</evidence>
<feature type="transmembrane region" description="Helical" evidence="13">
    <location>
        <begin position="12"/>
        <end position="29"/>
    </location>
</feature>
<dbReference type="PROSITE" id="PS50198">
    <property type="entry name" value="PPIC_PPIASE_2"/>
    <property type="match status" value="1"/>
</dbReference>
<dbReference type="PANTHER" id="PTHR47529:SF1">
    <property type="entry name" value="PERIPLASMIC CHAPERONE PPID"/>
    <property type="match status" value="1"/>
</dbReference>
<keyword evidence="8 12" id="KW-0413">Isomerase</keyword>
<dbReference type="Gene3D" id="1.10.4030.10">
    <property type="entry name" value="Porin chaperone SurA, peptide-binding domain"/>
    <property type="match status" value="1"/>
</dbReference>
<proteinExistence type="inferred from homology"/>
<comment type="caution">
    <text evidence="15">The sequence shown here is derived from an EMBL/GenBank/DDBJ whole genome shotgun (WGS) entry which is preliminary data.</text>
</comment>
<evidence type="ECO:0000256" key="4">
    <source>
        <dbReference type="ARBA" id="ARBA00022692"/>
    </source>
</evidence>
<comment type="similarity">
    <text evidence="9">Belongs to the PpiD chaperone family.</text>
</comment>
<dbReference type="SUPFAM" id="SSF54534">
    <property type="entry name" value="FKBP-like"/>
    <property type="match status" value="1"/>
</dbReference>
<evidence type="ECO:0000313" key="16">
    <source>
        <dbReference type="Proteomes" id="UP000022141"/>
    </source>
</evidence>
<name>A0A011QCV0_ACCRE</name>
<accession>A0A011QCV0</accession>
<sequence>MIFDAVRNNKRVVQVFLALITLPFAFWGIDSYVRDTGAGTDLASVGDSKITMQQFDQAWRVQQDRLRQAMGETFDAAAVNTPEARLSVLNALVDQRLLLLEAAKGRLVAGDNALREVISKIPALQDDGQFSMARYQAALAAQGMSQPQFEAQLRQDLTLQQLVAAIGDTGIVGSAMTDEMLRIQSEERQVSELRFSPEQFAAQVKIDTAAVEKYYQENPKRFEIAEQAKADYVVLSLQALMDKLTVSDAEVSAWYESHKDRYQRAEERRASHILILVDANQDEEKAKAKADGIRRELQEAPGKFAELAKQYSQDPGSAEKGGDLGFFGRGMMVKPFEESVFKLQEGEISGVVRSEFGFHIIKLTATKAGAQRPLAEVRPELEDELKRQTASRQFAEAAEAFSNMVYEQPDSLQPVVEKFDLKMQHSGWLPRDPNPQALATLGQLGNQKVLTALFSADSLKNKRNTEAIEVAPNVLLSARVAAYQAASSRPFAEVKAGIEAALKEQQAAALARQAGEARLAALQAGTESKADWGPVKSVSRLEGQQLPAAALQAIFRANVNNLPAYVGAEVAGGTYALYKIIKVGQPATVDKQRRDALQREYSTILGQEDFAAYLAGLRSRYKIDINKAALDSKER</sequence>
<gene>
    <name evidence="15" type="primary">ppiD</name>
    <name evidence="15" type="ORF">AW11_02710</name>
</gene>
<feature type="domain" description="PpiC" evidence="14">
    <location>
        <begin position="265"/>
        <end position="365"/>
    </location>
</feature>
<keyword evidence="6 13" id="KW-0472">Membrane</keyword>
<evidence type="ECO:0000256" key="9">
    <source>
        <dbReference type="ARBA" id="ARBA00038408"/>
    </source>
</evidence>
<dbReference type="Pfam" id="PF13616">
    <property type="entry name" value="Rotamase_3"/>
    <property type="match status" value="1"/>
</dbReference>
<keyword evidence="16" id="KW-1185">Reference proteome</keyword>
<evidence type="ECO:0000256" key="5">
    <source>
        <dbReference type="ARBA" id="ARBA00022989"/>
    </source>
</evidence>
<keyword evidence="4 13" id="KW-0812">Transmembrane</keyword>
<dbReference type="PANTHER" id="PTHR47529">
    <property type="entry name" value="PEPTIDYL-PROLYL CIS-TRANS ISOMERASE D"/>
    <property type="match status" value="1"/>
</dbReference>
<evidence type="ECO:0000256" key="3">
    <source>
        <dbReference type="ARBA" id="ARBA00022519"/>
    </source>
</evidence>
<keyword evidence="7" id="KW-0143">Chaperone</keyword>
<dbReference type="Pfam" id="PF13624">
    <property type="entry name" value="SurA_N_3"/>
    <property type="match status" value="1"/>
</dbReference>
<evidence type="ECO:0000256" key="12">
    <source>
        <dbReference type="PROSITE-ProRule" id="PRU00278"/>
    </source>
</evidence>